<dbReference type="EMBL" id="CAJFCV020000004">
    <property type="protein sequence ID" value="CAG9113226.1"/>
    <property type="molecule type" value="Genomic_DNA"/>
</dbReference>
<organism evidence="2 4">
    <name type="scientific">Bursaphelenchus xylophilus</name>
    <name type="common">Pinewood nematode worm</name>
    <name type="synonym">Aphelenchoides xylophilus</name>
    <dbReference type="NCBI Taxonomy" id="6326"/>
    <lineage>
        <taxon>Eukaryota</taxon>
        <taxon>Metazoa</taxon>
        <taxon>Ecdysozoa</taxon>
        <taxon>Nematoda</taxon>
        <taxon>Chromadorea</taxon>
        <taxon>Rhabditida</taxon>
        <taxon>Tylenchina</taxon>
        <taxon>Tylenchomorpha</taxon>
        <taxon>Aphelenchoidea</taxon>
        <taxon>Aphelenchoididae</taxon>
        <taxon>Bursaphelenchus</taxon>
    </lineage>
</organism>
<dbReference type="Proteomes" id="UP000095284">
    <property type="component" value="Unplaced"/>
</dbReference>
<evidence type="ECO:0000313" key="2">
    <source>
        <dbReference type="Proteomes" id="UP000095284"/>
    </source>
</evidence>
<evidence type="ECO:0000313" key="3">
    <source>
        <dbReference type="Proteomes" id="UP000659654"/>
    </source>
</evidence>
<protein>
    <submittedName>
        <fullName evidence="1">(pine wood nematode) hypothetical protein</fullName>
    </submittedName>
</protein>
<accession>A0A1I7SEV5</accession>
<proteinExistence type="predicted"/>
<dbReference type="WBParaSite" id="BXY_1156500.1">
    <property type="protein sequence ID" value="BXY_1156500.1"/>
    <property type="gene ID" value="BXY_1156500"/>
</dbReference>
<keyword evidence="3" id="KW-1185">Reference proteome</keyword>
<dbReference type="EMBL" id="CAJFDI010000004">
    <property type="protein sequence ID" value="CAD5224463.1"/>
    <property type="molecule type" value="Genomic_DNA"/>
</dbReference>
<reference evidence="4" key="1">
    <citation type="submission" date="2016-11" db="UniProtKB">
        <authorList>
            <consortium name="WormBaseParasite"/>
        </authorList>
    </citation>
    <scope>IDENTIFICATION</scope>
</reference>
<name>A0A1I7SEV5_BURXY</name>
<dbReference type="AlphaFoldDB" id="A0A1I7SEV5"/>
<reference evidence="1" key="2">
    <citation type="submission" date="2020-09" db="EMBL/GenBank/DDBJ databases">
        <authorList>
            <person name="Kikuchi T."/>
        </authorList>
    </citation>
    <scope>NUCLEOTIDE SEQUENCE</scope>
    <source>
        <strain evidence="1">Ka4C1</strain>
    </source>
</reference>
<dbReference type="Proteomes" id="UP000582659">
    <property type="component" value="Unassembled WGS sequence"/>
</dbReference>
<evidence type="ECO:0000313" key="1">
    <source>
        <dbReference type="EMBL" id="CAD5224463.1"/>
    </source>
</evidence>
<sequence>MSAQCDVTRSASHTATRECHDYGAGSWLRVRFHLRIEKKSNEMASGLAVVSSIDYLAQLLLPENTRPSTRKVANVDVG</sequence>
<dbReference type="Proteomes" id="UP000659654">
    <property type="component" value="Unassembled WGS sequence"/>
</dbReference>
<gene>
    <name evidence="1" type="ORF">BXYJ_LOCUS8056</name>
</gene>
<evidence type="ECO:0000313" key="4">
    <source>
        <dbReference type="WBParaSite" id="BXY_1156500.1"/>
    </source>
</evidence>